<sequence length="381" mass="43073">MKVYHVITSIDITTGGPARSVTYLIAAMLELDNTLQIELDTLKSKTPIITTFNTANSAIRFHAFKKLQRSKSLVSSLLQSQVSLFHGHGVWQMPVHQMAKVARKKEVPYIITPRGMLEPWALTQGKLKKQLALKLFQYKDLEKATCLHATAPMEVESIRALGLKNPVAMIPNGVNISQFPEKIPNKANNPKRMLFLSRIHVKKGIENLIEAWQQVDANLKQDWVIDIYGNGDPIYIKNLKARIKAANLEHQITIKSPVFDDQKTKIFREASVFVLPTYSENFGIVVAEALASYTPVITTTGAPWQELNTHNCGQWVEVGVTSLVNALNNMMEKSPKDLLQMGVNGRELIEQKYSMHAVAKQMLELYDWILNNNNKPHFIYE</sequence>
<gene>
    <name evidence="3" type="ORF">ACFSSB_13210</name>
</gene>
<evidence type="ECO:0000259" key="1">
    <source>
        <dbReference type="Pfam" id="PF00534"/>
    </source>
</evidence>
<dbReference type="SUPFAM" id="SSF53756">
    <property type="entry name" value="UDP-Glycosyltransferase/glycogen phosphorylase"/>
    <property type="match status" value="1"/>
</dbReference>
<evidence type="ECO:0000313" key="3">
    <source>
        <dbReference type="EMBL" id="MFD2543286.1"/>
    </source>
</evidence>
<feature type="domain" description="Glycosyl transferase family 1" evidence="1">
    <location>
        <begin position="182"/>
        <end position="347"/>
    </location>
</feature>
<evidence type="ECO:0000313" key="4">
    <source>
        <dbReference type="Proteomes" id="UP001597467"/>
    </source>
</evidence>
<dbReference type="PANTHER" id="PTHR45947:SF3">
    <property type="entry name" value="SULFOQUINOVOSYL TRANSFERASE SQD2"/>
    <property type="match status" value="1"/>
</dbReference>
<protein>
    <submittedName>
        <fullName evidence="3">Glycosyltransferase</fullName>
        <ecNumber evidence="3">2.4.-.-</ecNumber>
    </submittedName>
</protein>
<keyword evidence="3" id="KW-0808">Transferase</keyword>
<dbReference type="GO" id="GO:0016757">
    <property type="term" value="F:glycosyltransferase activity"/>
    <property type="evidence" value="ECO:0007669"/>
    <property type="project" value="UniProtKB-KW"/>
</dbReference>
<dbReference type="RefSeq" id="WP_379905018.1">
    <property type="nucleotide sequence ID" value="NZ_JBHULM010000011.1"/>
</dbReference>
<dbReference type="Proteomes" id="UP001597467">
    <property type="component" value="Unassembled WGS sequence"/>
</dbReference>
<proteinExistence type="predicted"/>
<evidence type="ECO:0000259" key="2">
    <source>
        <dbReference type="Pfam" id="PF13579"/>
    </source>
</evidence>
<reference evidence="4" key="1">
    <citation type="journal article" date="2019" name="Int. J. Syst. Evol. Microbiol.">
        <title>The Global Catalogue of Microorganisms (GCM) 10K type strain sequencing project: providing services to taxonomists for standard genome sequencing and annotation.</title>
        <authorList>
            <consortium name="The Broad Institute Genomics Platform"/>
            <consortium name="The Broad Institute Genome Sequencing Center for Infectious Disease"/>
            <person name="Wu L."/>
            <person name="Ma J."/>
        </authorList>
    </citation>
    <scope>NUCLEOTIDE SEQUENCE [LARGE SCALE GENOMIC DNA]</scope>
    <source>
        <strain evidence="4">KCTC 42808</strain>
    </source>
</reference>
<organism evidence="3 4">
    <name type="scientific">Lacinutrix gracilariae</name>
    <dbReference type="NCBI Taxonomy" id="1747198"/>
    <lineage>
        <taxon>Bacteria</taxon>
        <taxon>Pseudomonadati</taxon>
        <taxon>Bacteroidota</taxon>
        <taxon>Flavobacteriia</taxon>
        <taxon>Flavobacteriales</taxon>
        <taxon>Flavobacteriaceae</taxon>
        <taxon>Lacinutrix</taxon>
    </lineage>
</organism>
<name>A0ABW5K392_9FLAO</name>
<dbReference type="EC" id="2.4.-.-" evidence="3"/>
<keyword evidence="3" id="KW-0328">Glycosyltransferase</keyword>
<dbReference type="EMBL" id="JBHULM010000011">
    <property type="protein sequence ID" value="MFD2543286.1"/>
    <property type="molecule type" value="Genomic_DNA"/>
</dbReference>
<comment type="caution">
    <text evidence="3">The sequence shown here is derived from an EMBL/GenBank/DDBJ whole genome shotgun (WGS) entry which is preliminary data.</text>
</comment>
<dbReference type="Pfam" id="PF13579">
    <property type="entry name" value="Glyco_trans_4_4"/>
    <property type="match status" value="1"/>
</dbReference>
<keyword evidence="4" id="KW-1185">Reference proteome</keyword>
<feature type="domain" description="Glycosyltransferase subfamily 4-like N-terminal" evidence="2">
    <location>
        <begin position="70"/>
        <end position="173"/>
    </location>
</feature>
<accession>A0ABW5K392</accession>
<dbReference type="InterPro" id="IPR001296">
    <property type="entry name" value="Glyco_trans_1"/>
</dbReference>
<dbReference type="InterPro" id="IPR050194">
    <property type="entry name" value="Glycosyltransferase_grp1"/>
</dbReference>
<dbReference type="Pfam" id="PF00534">
    <property type="entry name" value="Glycos_transf_1"/>
    <property type="match status" value="1"/>
</dbReference>
<dbReference type="Gene3D" id="3.40.50.2000">
    <property type="entry name" value="Glycogen Phosphorylase B"/>
    <property type="match status" value="2"/>
</dbReference>
<dbReference type="InterPro" id="IPR028098">
    <property type="entry name" value="Glyco_trans_4-like_N"/>
</dbReference>
<dbReference type="PANTHER" id="PTHR45947">
    <property type="entry name" value="SULFOQUINOVOSYL TRANSFERASE SQD2"/>
    <property type="match status" value="1"/>
</dbReference>